<keyword evidence="4 5" id="KW-0472">Membrane</keyword>
<evidence type="ECO:0000256" key="3">
    <source>
        <dbReference type="ARBA" id="ARBA00022989"/>
    </source>
</evidence>
<organism evidence="6 7">
    <name type="scientific">Thiolapillus brandeum</name>
    <dbReference type="NCBI Taxonomy" id="1076588"/>
    <lineage>
        <taxon>Bacteria</taxon>
        <taxon>Pseudomonadati</taxon>
        <taxon>Pseudomonadota</taxon>
        <taxon>Gammaproteobacteria</taxon>
        <taxon>Chromatiales</taxon>
        <taxon>Sedimenticolaceae</taxon>
        <taxon>Thiolapillus</taxon>
    </lineage>
</organism>
<accession>A0A7U6JI03</accession>
<dbReference type="RefSeq" id="WP_041066900.1">
    <property type="nucleotide sequence ID" value="NZ_AP012273.1"/>
</dbReference>
<keyword evidence="7" id="KW-1185">Reference proteome</keyword>
<dbReference type="Pfam" id="PF04191">
    <property type="entry name" value="PEMT"/>
    <property type="match status" value="1"/>
</dbReference>
<evidence type="ECO:0000256" key="2">
    <source>
        <dbReference type="ARBA" id="ARBA00022692"/>
    </source>
</evidence>
<dbReference type="Proteomes" id="UP000031631">
    <property type="component" value="Chromosome"/>
</dbReference>
<evidence type="ECO:0000256" key="5">
    <source>
        <dbReference type="SAM" id="Phobius"/>
    </source>
</evidence>
<feature type="transmembrane region" description="Helical" evidence="5">
    <location>
        <begin position="38"/>
        <end position="56"/>
    </location>
</feature>
<evidence type="ECO:0008006" key="8">
    <source>
        <dbReference type="Google" id="ProtNLM"/>
    </source>
</evidence>
<evidence type="ECO:0000256" key="1">
    <source>
        <dbReference type="ARBA" id="ARBA00004127"/>
    </source>
</evidence>
<dbReference type="KEGG" id="tbn:TBH_C1349"/>
<dbReference type="Gene3D" id="1.20.120.1630">
    <property type="match status" value="1"/>
</dbReference>
<dbReference type="AlphaFoldDB" id="A0A7U6JI03"/>
<dbReference type="OrthoDB" id="9811969at2"/>
<keyword evidence="3 5" id="KW-1133">Transmembrane helix</keyword>
<comment type="subcellular location">
    <subcellularLocation>
        <location evidence="1">Endomembrane system</location>
        <topology evidence="1">Multi-pass membrane protein</topology>
    </subcellularLocation>
</comment>
<proteinExistence type="predicted"/>
<reference evidence="6 7" key="1">
    <citation type="journal article" date="2014" name="PLoS ONE">
        <title>Physiological and genomic features of a novel sulfur-oxidizing gammaproteobacterium belonging to a previously uncultivated symbiotic lineage isolated from a hydrothermal vent.</title>
        <authorList>
            <person name="Nunoura T."/>
            <person name="Takaki Y."/>
            <person name="Kazama H."/>
            <person name="Kakuta J."/>
            <person name="Shimamura S."/>
            <person name="Makita H."/>
            <person name="Hirai M."/>
            <person name="Miyazaki M."/>
            <person name="Takai K."/>
        </authorList>
    </citation>
    <scope>NUCLEOTIDE SEQUENCE [LARGE SCALE GENOMIC DNA]</scope>
    <source>
        <strain evidence="6 7">Hiromi1</strain>
    </source>
</reference>
<dbReference type="GO" id="GO:0012505">
    <property type="term" value="C:endomembrane system"/>
    <property type="evidence" value="ECO:0007669"/>
    <property type="project" value="UniProtKB-SubCell"/>
</dbReference>
<name>A0A7U6JI03_9GAMM</name>
<gene>
    <name evidence="6" type="ORF">TBH_C1349</name>
</gene>
<sequence length="182" mass="20322">MAVSTVLRIGIWIVLLGGGLMAGRWLDEHWFITLWYSLAWHLVSLILGILLLWLVLKAARNTGRTLSRYGRKGDLPRLETNHLVTSGVYACMRHPMHFGLLFLPLSLALMVGSPGFVFIISPLEILLMLLMIATLEEAEVARKFGEAYAVYRQHVPAYSLKPACLKLLFGGVVESDSGEHHV</sequence>
<keyword evidence="2 5" id="KW-0812">Transmembrane</keyword>
<evidence type="ECO:0000256" key="4">
    <source>
        <dbReference type="ARBA" id="ARBA00023136"/>
    </source>
</evidence>
<feature type="transmembrane region" description="Helical" evidence="5">
    <location>
        <begin position="100"/>
        <end position="121"/>
    </location>
</feature>
<evidence type="ECO:0000313" key="7">
    <source>
        <dbReference type="Proteomes" id="UP000031631"/>
    </source>
</evidence>
<feature type="transmembrane region" description="Helical" evidence="5">
    <location>
        <begin position="7"/>
        <end position="26"/>
    </location>
</feature>
<evidence type="ECO:0000313" key="6">
    <source>
        <dbReference type="EMBL" id="BAO44273.1"/>
    </source>
</evidence>
<dbReference type="EMBL" id="AP012273">
    <property type="protein sequence ID" value="BAO44273.1"/>
    <property type="molecule type" value="Genomic_DNA"/>
</dbReference>
<protein>
    <recommendedName>
        <fullName evidence="8">Isoprenylcysteine carboxylmethyltransferase family protein</fullName>
    </recommendedName>
</protein>
<dbReference type="InterPro" id="IPR007318">
    <property type="entry name" value="Phopholipid_MeTrfase"/>
</dbReference>